<reference evidence="2" key="1">
    <citation type="submission" date="2022-02" db="EMBL/GenBank/DDBJ databases">
        <authorList>
            <person name="Henning P.M."/>
            <person name="McCubbin A.G."/>
            <person name="Shore J.S."/>
        </authorList>
    </citation>
    <scope>NUCLEOTIDE SEQUENCE</scope>
    <source>
        <strain evidence="2">F60SS</strain>
        <tissue evidence="2">Leaves</tissue>
    </source>
</reference>
<comment type="caution">
    <text evidence="2">The sequence shown here is derived from an EMBL/GenBank/DDBJ whole genome shotgun (WGS) entry which is preliminary data.</text>
</comment>
<gene>
    <name evidence="2" type="ORF">Tsubulata_004610</name>
</gene>
<keyword evidence="1" id="KW-0812">Transmembrane</keyword>
<dbReference type="AlphaFoldDB" id="A0A9Q0GBT0"/>
<protein>
    <submittedName>
        <fullName evidence="2">Uncharacterized protein</fullName>
    </submittedName>
</protein>
<accession>A0A9Q0GBT0</accession>
<evidence type="ECO:0000313" key="3">
    <source>
        <dbReference type="Proteomes" id="UP001141552"/>
    </source>
</evidence>
<sequence>MVLVSLTSQDLAYYAKIWCVCTIAFSFPLFLFFPLPLTMVHKSFPLSYLGLHKVSYAATASLGFEALLSFMNPTYRLVPLESSSDSLLLRPPSDMLRTNSTNCRQFSPSNNFLFILRYVKAVNPLPDSALLVAKTCAYPPASYLSNAFSPASSILAVAVAIFTCCTNPSGEQFALSGCSLSRISMQVKLNITPCLLNIRAIGR</sequence>
<evidence type="ECO:0000313" key="2">
    <source>
        <dbReference type="EMBL" id="KAJ4846818.1"/>
    </source>
</evidence>
<evidence type="ECO:0000256" key="1">
    <source>
        <dbReference type="SAM" id="Phobius"/>
    </source>
</evidence>
<dbReference type="Proteomes" id="UP001141552">
    <property type="component" value="Unassembled WGS sequence"/>
</dbReference>
<dbReference type="OrthoDB" id="1851682at2759"/>
<keyword evidence="1" id="KW-1133">Transmembrane helix</keyword>
<name>A0A9Q0GBT0_9ROSI</name>
<feature type="transmembrane region" description="Helical" evidence="1">
    <location>
        <begin position="12"/>
        <end position="33"/>
    </location>
</feature>
<reference evidence="2" key="2">
    <citation type="journal article" date="2023" name="Plants (Basel)">
        <title>Annotation of the Turnera subulata (Passifloraceae) Draft Genome Reveals the S-Locus Evolved after the Divergence of Turneroideae from Passifloroideae in a Stepwise Manner.</title>
        <authorList>
            <person name="Henning P.M."/>
            <person name="Roalson E.H."/>
            <person name="Mir W."/>
            <person name="McCubbin A.G."/>
            <person name="Shore J.S."/>
        </authorList>
    </citation>
    <scope>NUCLEOTIDE SEQUENCE</scope>
    <source>
        <strain evidence="2">F60SS</strain>
    </source>
</reference>
<organism evidence="2 3">
    <name type="scientific">Turnera subulata</name>
    <dbReference type="NCBI Taxonomy" id="218843"/>
    <lineage>
        <taxon>Eukaryota</taxon>
        <taxon>Viridiplantae</taxon>
        <taxon>Streptophyta</taxon>
        <taxon>Embryophyta</taxon>
        <taxon>Tracheophyta</taxon>
        <taxon>Spermatophyta</taxon>
        <taxon>Magnoliopsida</taxon>
        <taxon>eudicotyledons</taxon>
        <taxon>Gunneridae</taxon>
        <taxon>Pentapetalae</taxon>
        <taxon>rosids</taxon>
        <taxon>fabids</taxon>
        <taxon>Malpighiales</taxon>
        <taxon>Passifloraceae</taxon>
        <taxon>Turnera</taxon>
    </lineage>
</organism>
<dbReference type="EMBL" id="JAKUCV010001329">
    <property type="protein sequence ID" value="KAJ4846818.1"/>
    <property type="molecule type" value="Genomic_DNA"/>
</dbReference>
<keyword evidence="1" id="KW-0472">Membrane</keyword>
<keyword evidence="3" id="KW-1185">Reference proteome</keyword>
<proteinExistence type="predicted"/>